<protein>
    <submittedName>
        <fullName evidence="1">Urease accessory protein UreF</fullName>
    </submittedName>
</protein>
<name>F0NK16_SACI0</name>
<dbReference type="GeneID" id="12415015"/>
<gene>
    <name evidence="1" type="ordered locus">SiH_0981</name>
</gene>
<dbReference type="InterPro" id="IPR038277">
    <property type="entry name" value="UreF_sf"/>
</dbReference>
<organism evidence="1 2">
    <name type="scientific">Saccharolobus islandicus (strain HVE10/4)</name>
    <name type="common">Sulfolobus islandicus</name>
    <dbReference type="NCBI Taxonomy" id="930943"/>
    <lineage>
        <taxon>Archaea</taxon>
        <taxon>Thermoproteota</taxon>
        <taxon>Thermoprotei</taxon>
        <taxon>Sulfolobales</taxon>
        <taxon>Sulfolobaceae</taxon>
        <taxon>Saccharolobus</taxon>
    </lineage>
</organism>
<dbReference type="KEGG" id="sih:SiH_0981"/>
<keyword evidence="2" id="KW-1185">Reference proteome</keyword>
<evidence type="ECO:0000313" key="1">
    <source>
        <dbReference type="EMBL" id="ADX82332.1"/>
    </source>
</evidence>
<dbReference type="EMBL" id="CP002426">
    <property type="protein sequence ID" value="ADX82332.1"/>
    <property type="molecule type" value="Genomic_DNA"/>
</dbReference>
<dbReference type="HOGENOM" id="CLU_1363699_0_0_2"/>
<dbReference type="AlphaFoldDB" id="F0NK16"/>
<dbReference type="Pfam" id="PF01730">
    <property type="entry name" value="UreF"/>
    <property type="match status" value="1"/>
</dbReference>
<proteinExistence type="predicted"/>
<dbReference type="GO" id="GO:0016151">
    <property type="term" value="F:nickel cation binding"/>
    <property type="evidence" value="ECO:0007669"/>
    <property type="project" value="InterPro"/>
</dbReference>
<dbReference type="RefSeq" id="WP_014512465.1">
    <property type="nucleotide sequence ID" value="NC_017275.1"/>
</dbReference>
<reference evidence="1 2" key="1">
    <citation type="journal article" date="2011" name="J. Bacteriol.">
        <title>Genome analyses of icelandic strains of Sulfolobus islandicus, model organisms for genetic and virus-host interaction studies.</title>
        <authorList>
            <person name="Guo L."/>
            <person name="Brugger K."/>
            <person name="Liu C."/>
            <person name="Shah S.A."/>
            <person name="Zheng H."/>
            <person name="Zhu Y."/>
            <person name="Wang S."/>
            <person name="Lillestol R.K."/>
            <person name="Chen L."/>
            <person name="Frank J."/>
            <person name="Prangishvili D."/>
            <person name="Paulin L."/>
            <person name="She Q."/>
            <person name="Huang L."/>
            <person name="Garrett R.A."/>
        </authorList>
    </citation>
    <scope>NUCLEOTIDE SEQUENCE [LARGE SCALE GENOMIC DNA]</scope>
    <source>
        <strain evidence="1 2">HVE10/4</strain>
    </source>
</reference>
<dbReference type="InterPro" id="IPR002639">
    <property type="entry name" value="UreF"/>
</dbReference>
<evidence type="ECO:0000313" key="2">
    <source>
        <dbReference type="Proteomes" id="UP000006395"/>
    </source>
</evidence>
<sequence length="200" mass="22703">MNSTIIKAFQLFDSSLPIGSFNYSYGVEEAYHEGYDVKKYIKIAFREIVERGDIPIAKLSFKDPHTATTLSLASKLTKEIRDASINLARSLALLNLCEDEFVNKVKNNEIVTTYPVVVARCCVSMSIEQYVCLYGLAYSELAQMVYSAVRLGAIHFVKGQELISEIIQNVSINEEFQPFYPLMDVFSLSHERRDVKVFMS</sequence>
<dbReference type="Gene3D" id="1.10.4190.10">
    <property type="entry name" value="Urease accessory protein UreF"/>
    <property type="match status" value="1"/>
</dbReference>
<dbReference type="Proteomes" id="UP000006395">
    <property type="component" value="Chromosome"/>
</dbReference>
<accession>F0NK16</accession>